<organism evidence="4 5">
    <name type="scientific">Ranitomeya imitator</name>
    <name type="common">mimic poison frog</name>
    <dbReference type="NCBI Taxonomy" id="111125"/>
    <lineage>
        <taxon>Eukaryota</taxon>
        <taxon>Metazoa</taxon>
        <taxon>Chordata</taxon>
        <taxon>Craniata</taxon>
        <taxon>Vertebrata</taxon>
        <taxon>Euteleostomi</taxon>
        <taxon>Amphibia</taxon>
        <taxon>Batrachia</taxon>
        <taxon>Anura</taxon>
        <taxon>Neobatrachia</taxon>
        <taxon>Hyloidea</taxon>
        <taxon>Dendrobatidae</taxon>
        <taxon>Dendrobatinae</taxon>
        <taxon>Ranitomeya</taxon>
    </lineage>
</organism>
<accession>A0ABN9MQM6</accession>
<name>A0ABN9MQM6_9NEOB</name>
<evidence type="ECO:0000256" key="1">
    <source>
        <dbReference type="ARBA" id="ARBA00022734"/>
    </source>
</evidence>
<comment type="similarity">
    <text evidence="2">Belongs to the tectonin family.</text>
</comment>
<keyword evidence="5" id="KW-1185">Reference proteome</keyword>
<evidence type="ECO:0000313" key="4">
    <source>
        <dbReference type="EMBL" id="CAJ0967937.1"/>
    </source>
</evidence>
<dbReference type="InterPro" id="IPR051513">
    <property type="entry name" value="Tectonin_beta-prop"/>
</dbReference>
<feature type="chain" id="PRO_5047437094" description="Lectin" evidence="3">
    <location>
        <begin position="20"/>
        <end position="254"/>
    </location>
</feature>
<sequence length="254" mass="27360">MSFILGLILFCSGASYIAADFQCTQIPGKLKQIDAGAGQVYGVNDDGNIFLVTSSLQQVPGQLIHVSVGPAGVWGVNNASVVFKLQNNQWQSVTGLLKQVDAGGNQFLVGVSADNSIYCLKQSCVTSKASLVSFSLVDGKLKYYSCGSAGCWGVNGDNNIFFRQNVSPEACVGSQWQQVDGRLLMLEVSTDGFVYGVNEAGNAFRRDGISANNPTGTVWTRLDFCATFKHVTYDSGFLWLLSRAGDIYRCNNQN</sequence>
<evidence type="ECO:0000313" key="5">
    <source>
        <dbReference type="Proteomes" id="UP001176940"/>
    </source>
</evidence>
<dbReference type="Pfam" id="PF19193">
    <property type="entry name" value="Tectonin"/>
    <property type="match status" value="1"/>
</dbReference>
<feature type="signal peptide" evidence="3">
    <location>
        <begin position="1"/>
        <end position="19"/>
    </location>
</feature>
<protein>
    <recommendedName>
        <fullName evidence="6">Lectin</fullName>
    </recommendedName>
</protein>
<dbReference type="PANTHER" id="PTHR23250">
    <property type="entry name" value="DYSFERLIN-RELATED"/>
    <property type="match status" value="1"/>
</dbReference>
<gene>
    <name evidence="4" type="ORF">RIMI_LOCUS22642903</name>
</gene>
<evidence type="ECO:0008006" key="6">
    <source>
        <dbReference type="Google" id="ProtNLM"/>
    </source>
</evidence>
<dbReference type="PANTHER" id="PTHR23250:SF3">
    <property type="entry name" value="FISH-EGG LECTIN-LIKE ISOFORM X1-RELATED"/>
    <property type="match status" value="1"/>
</dbReference>
<evidence type="ECO:0000256" key="2">
    <source>
        <dbReference type="ARBA" id="ARBA00038331"/>
    </source>
</evidence>
<dbReference type="InterPro" id="IPR006624">
    <property type="entry name" value="Beta-propeller_rpt_TECPR"/>
</dbReference>
<keyword evidence="1" id="KW-0430">Lectin</keyword>
<dbReference type="EMBL" id="CAUEEQ010078747">
    <property type="protein sequence ID" value="CAJ0967937.1"/>
    <property type="molecule type" value="Genomic_DNA"/>
</dbReference>
<dbReference type="SMART" id="SM00706">
    <property type="entry name" value="TECPR"/>
    <property type="match status" value="6"/>
</dbReference>
<dbReference type="Proteomes" id="UP001176940">
    <property type="component" value="Unassembled WGS sequence"/>
</dbReference>
<comment type="caution">
    <text evidence="4">The sequence shown here is derived from an EMBL/GenBank/DDBJ whole genome shotgun (WGS) entry which is preliminary data.</text>
</comment>
<proteinExistence type="inferred from homology"/>
<evidence type="ECO:0000256" key="3">
    <source>
        <dbReference type="SAM" id="SignalP"/>
    </source>
</evidence>
<reference evidence="4" key="1">
    <citation type="submission" date="2023-07" db="EMBL/GenBank/DDBJ databases">
        <authorList>
            <person name="Stuckert A."/>
        </authorList>
    </citation>
    <scope>NUCLEOTIDE SEQUENCE</scope>
</reference>
<keyword evidence="3" id="KW-0732">Signal</keyword>